<dbReference type="SUPFAM" id="SSF53756">
    <property type="entry name" value="UDP-Glycosyltransferase/glycogen phosphorylase"/>
    <property type="match status" value="1"/>
</dbReference>
<keyword evidence="6" id="KW-1185">Reference proteome</keyword>
<sequence length="378" mass="39777">MRVAYICADPGIPVLGTKGASIHVQQIVAAFRRRGDDVTVYCTRVGDAAPTALGDAPIVSLPVARGEARRREEAVRAAAAGLAARASDDGCDLVYERYSLFSEAAVSADAPSVVEVNAPLIDEQRTYRTLVDDRAATAATRCLLTGADVVACVSEPVAAWARGHGAGVSSRVVVAPNGVNTRSFSPARIADGPLRAVFVGSLKPWHGVDAAIDAVAGLDGVELAVVGDGPERDALEQRARRQGVRVRWHGAVPHDDIPRILRRMHVGLAPYPAEAGDYFSPLKAYEYLAAGLPVVGSATGQLPSVVGHGRTGLLVPPGDITALVRALVELRDDRELARTLGAAAREQAVARHDWDGTLDAILSAVPDRVRAERAEARA</sequence>
<name>A0AA97I8Q5_9MICO</name>
<dbReference type="InterPro" id="IPR028098">
    <property type="entry name" value="Glyco_trans_4-like_N"/>
</dbReference>
<dbReference type="KEGG" id="mbet:N8K70_10260"/>
<proteinExistence type="predicted"/>
<dbReference type="EMBL" id="CP118157">
    <property type="protein sequence ID" value="WOF24750.1"/>
    <property type="molecule type" value="Genomic_DNA"/>
</dbReference>
<dbReference type="PANTHER" id="PTHR45947:SF3">
    <property type="entry name" value="SULFOQUINOVOSYL TRANSFERASE SQD2"/>
    <property type="match status" value="1"/>
</dbReference>
<protein>
    <recommendedName>
        <fullName evidence="1">D-inositol 3-phosphate glycosyltransferase</fullName>
    </recommendedName>
</protein>
<dbReference type="Pfam" id="PF13692">
    <property type="entry name" value="Glyco_trans_1_4"/>
    <property type="match status" value="1"/>
</dbReference>
<accession>A0AA97I8Q5</accession>
<dbReference type="Proteomes" id="UP001305498">
    <property type="component" value="Chromosome"/>
</dbReference>
<dbReference type="AlphaFoldDB" id="A0AA97I8Q5"/>
<evidence type="ECO:0000256" key="2">
    <source>
        <dbReference type="ARBA" id="ARBA00022676"/>
    </source>
</evidence>
<keyword evidence="3" id="KW-0808">Transferase</keyword>
<dbReference type="PANTHER" id="PTHR45947">
    <property type="entry name" value="SULFOQUINOVOSYL TRANSFERASE SQD2"/>
    <property type="match status" value="1"/>
</dbReference>
<evidence type="ECO:0000313" key="6">
    <source>
        <dbReference type="Proteomes" id="UP001305498"/>
    </source>
</evidence>
<evidence type="ECO:0000256" key="1">
    <source>
        <dbReference type="ARBA" id="ARBA00021292"/>
    </source>
</evidence>
<dbReference type="GO" id="GO:1901137">
    <property type="term" value="P:carbohydrate derivative biosynthetic process"/>
    <property type="evidence" value="ECO:0007669"/>
    <property type="project" value="UniProtKB-ARBA"/>
</dbReference>
<dbReference type="InterPro" id="IPR050194">
    <property type="entry name" value="Glycosyltransferase_grp1"/>
</dbReference>
<keyword evidence="2" id="KW-0328">Glycosyltransferase</keyword>
<evidence type="ECO:0000259" key="4">
    <source>
        <dbReference type="Pfam" id="PF13439"/>
    </source>
</evidence>
<dbReference type="RefSeq" id="WP_317141214.1">
    <property type="nucleotide sequence ID" value="NZ_CP118157.1"/>
</dbReference>
<gene>
    <name evidence="5" type="ORF">N8K70_10260</name>
</gene>
<reference evidence="5 6" key="1">
    <citation type="submission" date="2023-02" db="EMBL/GenBank/DDBJ databases">
        <title>Microbacterium betulae sp. nov., isolated from birch wood.</title>
        <authorList>
            <person name="Pasciak M."/>
            <person name="Pawlik K.J."/>
            <person name="Martynowski D."/>
            <person name="Laczmanski L."/>
            <person name="Ciekot J."/>
            <person name="Szponar B."/>
            <person name="Wojcik-Fatla A."/>
            <person name="Mackiewicz B."/>
            <person name="Farian E."/>
            <person name="Cholewa G."/>
            <person name="Cholewa A."/>
            <person name="Dutkiewicz J."/>
        </authorList>
    </citation>
    <scope>NUCLEOTIDE SEQUENCE [LARGE SCALE GENOMIC DNA]</scope>
    <source>
        <strain evidence="5 6">AB</strain>
    </source>
</reference>
<dbReference type="CDD" id="cd03801">
    <property type="entry name" value="GT4_PimA-like"/>
    <property type="match status" value="1"/>
</dbReference>
<organism evidence="5 6">
    <name type="scientific">Microbacterium betulae</name>
    <dbReference type="NCBI Taxonomy" id="2981139"/>
    <lineage>
        <taxon>Bacteria</taxon>
        <taxon>Bacillati</taxon>
        <taxon>Actinomycetota</taxon>
        <taxon>Actinomycetes</taxon>
        <taxon>Micrococcales</taxon>
        <taxon>Microbacteriaceae</taxon>
        <taxon>Microbacterium</taxon>
    </lineage>
</organism>
<dbReference type="GO" id="GO:0016757">
    <property type="term" value="F:glycosyltransferase activity"/>
    <property type="evidence" value="ECO:0007669"/>
    <property type="project" value="UniProtKB-KW"/>
</dbReference>
<evidence type="ECO:0000256" key="3">
    <source>
        <dbReference type="ARBA" id="ARBA00022679"/>
    </source>
</evidence>
<feature type="domain" description="Glycosyltransferase subfamily 4-like N-terminal" evidence="4">
    <location>
        <begin position="19"/>
        <end position="181"/>
    </location>
</feature>
<dbReference type="Pfam" id="PF13439">
    <property type="entry name" value="Glyco_transf_4"/>
    <property type="match status" value="1"/>
</dbReference>
<dbReference type="Gene3D" id="3.40.50.2000">
    <property type="entry name" value="Glycogen Phosphorylase B"/>
    <property type="match status" value="2"/>
</dbReference>
<evidence type="ECO:0000313" key="5">
    <source>
        <dbReference type="EMBL" id="WOF24750.1"/>
    </source>
</evidence>